<protein>
    <submittedName>
        <fullName evidence="1">Uncharacterized protein</fullName>
    </submittedName>
</protein>
<sequence length="565" mass="61866">MALSWLEKAQVWLFKAVAGVFFAVFRLFSSRGPVRKLPPVGDPLLVESATRLAKKIRRKEVREAAQVDKLIEEETGGEEVLEDRLPLLGVPLSVKESYSLQGMPFTTGLVSRRGVVATVDAPPVALLKRAGAIPLGVTNTSELCMWYESHNHLHGITRNPYDLERIPGGSSGGEGSILGAAGAVIGVGSDIGGSIRMPCFFNGIFGHKTTPGIVSNENQYPPCSGRQEEYVSSGPMCRYAEDLLPMLKIMAGPNADRLSLDKKVDLKKLRFFTIPHDGGSPLTNPVSKELIGIQRKVAERLEHDLGVKVQEVHFPELCYSFQIWNTYLGLPDKEGTVGPPDKLIQTSVSQQLDVWLTEAGVVWTKQRAKLGWSGTDGTAEGEMKPGGRRGKPGRQIQRHQESEAQEQPPTPFSALMGEPGRPAWPLWELLKWVVGKSDHTMAAIVLGLSELTHMSKPTAFIIQQKEKLQKELDELLGTDGVFLYPSHPRVAPKHHHPLFRPFDFAYTGIINILGLPVTQCPLGLGEEGLPLGVQVVAGKLQDRLTLEVALHLEKAFGGWRDPGAN</sequence>
<comment type="caution">
    <text evidence="1">The sequence shown here is derived from an EMBL/GenBank/DDBJ whole genome shotgun (WGS) entry which is preliminary data.</text>
</comment>
<keyword evidence="2" id="KW-1185">Reference proteome</keyword>
<dbReference type="EMBL" id="CM041532">
    <property type="protein sequence ID" value="KAI3376320.1"/>
    <property type="molecule type" value="Genomic_DNA"/>
</dbReference>
<reference evidence="1" key="1">
    <citation type="submission" date="2022-04" db="EMBL/GenBank/DDBJ databases">
        <title>Jade perch genome.</title>
        <authorList>
            <person name="Chao B."/>
        </authorList>
    </citation>
    <scope>NUCLEOTIDE SEQUENCE</scope>
    <source>
        <strain evidence="1">CB-2022</strain>
    </source>
</reference>
<evidence type="ECO:0000313" key="2">
    <source>
        <dbReference type="Proteomes" id="UP000831701"/>
    </source>
</evidence>
<accession>A0ACB8X8A7</accession>
<dbReference type="Proteomes" id="UP000831701">
    <property type="component" value="Chromosome 2"/>
</dbReference>
<name>A0ACB8X8A7_9TELE</name>
<organism evidence="1 2">
    <name type="scientific">Scortum barcoo</name>
    <name type="common">barcoo grunter</name>
    <dbReference type="NCBI Taxonomy" id="214431"/>
    <lineage>
        <taxon>Eukaryota</taxon>
        <taxon>Metazoa</taxon>
        <taxon>Chordata</taxon>
        <taxon>Craniata</taxon>
        <taxon>Vertebrata</taxon>
        <taxon>Euteleostomi</taxon>
        <taxon>Actinopterygii</taxon>
        <taxon>Neopterygii</taxon>
        <taxon>Teleostei</taxon>
        <taxon>Neoteleostei</taxon>
        <taxon>Acanthomorphata</taxon>
        <taxon>Eupercaria</taxon>
        <taxon>Centrarchiformes</taxon>
        <taxon>Terapontoidei</taxon>
        <taxon>Terapontidae</taxon>
        <taxon>Scortum</taxon>
    </lineage>
</organism>
<gene>
    <name evidence="1" type="ORF">L3Q82_016809</name>
</gene>
<evidence type="ECO:0000313" key="1">
    <source>
        <dbReference type="EMBL" id="KAI3376320.1"/>
    </source>
</evidence>
<proteinExistence type="predicted"/>